<feature type="transmembrane region" description="Helical" evidence="1">
    <location>
        <begin position="262"/>
        <end position="286"/>
    </location>
</feature>
<keyword evidence="1" id="KW-1133">Transmembrane helix</keyword>
<feature type="transmembrane region" description="Helical" evidence="1">
    <location>
        <begin position="328"/>
        <end position="349"/>
    </location>
</feature>
<dbReference type="PANTHER" id="PTHR34814:SF2">
    <property type="entry name" value="DUF3533 DOMAIN-CONTAINING PROTEIN"/>
    <property type="match status" value="1"/>
</dbReference>
<keyword evidence="1" id="KW-0472">Membrane</keyword>
<protein>
    <recommendedName>
        <fullName evidence="2">DUF3533 domain-containing protein</fullName>
    </recommendedName>
</protein>
<dbReference type="EMBL" id="JAGMUU010000001">
    <property type="protein sequence ID" value="KAH7162086.1"/>
    <property type="molecule type" value="Genomic_DNA"/>
</dbReference>
<dbReference type="Proteomes" id="UP000717696">
    <property type="component" value="Unassembled WGS sequence"/>
</dbReference>
<gene>
    <name evidence="3" type="ORF">B0J13DRAFT_535137</name>
</gene>
<dbReference type="PANTHER" id="PTHR34814">
    <property type="entry name" value="NITROSOGUANIDINE RESISTANCE PROTEIN SNG1"/>
    <property type="match status" value="1"/>
</dbReference>
<organism evidence="3 4">
    <name type="scientific">Dactylonectria estremocensis</name>
    <dbReference type="NCBI Taxonomy" id="1079267"/>
    <lineage>
        <taxon>Eukaryota</taxon>
        <taxon>Fungi</taxon>
        <taxon>Dikarya</taxon>
        <taxon>Ascomycota</taxon>
        <taxon>Pezizomycotina</taxon>
        <taxon>Sordariomycetes</taxon>
        <taxon>Hypocreomycetidae</taxon>
        <taxon>Hypocreales</taxon>
        <taxon>Nectriaceae</taxon>
        <taxon>Dactylonectria</taxon>
    </lineage>
</organism>
<proteinExistence type="predicted"/>
<dbReference type="OrthoDB" id="2140105at2759"/>
<name>A0A9P9JHX1_9HYPO</name>
<dbReference type="InterPro" id="IPR053001">
    <property type="entry name" value="MNNG_permease-like"/>
</dbReference>
<evidence type="ECO:0000256" key="1">
    <source>
        <dbReference type="SAM" id="Phobius"/>
    </source>
</evidence>
<dbReference type="Pfam" id="PF12051">
    <property type="entry name" value="DUF3533"/>
    <property type="match status" value="1"/>
</dbReference>
<sequence length="434" mass="48499">MSPLPARSEGRKPLRSAYWAKRWIGFVMPVVAVSMILQILFLGNMSYLYGVLFKSGSRAHALKVLAIDYDGGEIGQALSIAYQSLQASTFPTVEYHSASEYSTPELLNEAICKGDYWAAIYTHSGASKRLMATIEGQNTTEYDPGSTISYMYDASYYPIISTSIIQANMETLIAVTSRVYYSVATDARAAVNLSDTASYSAFLNPIQASSQVQSPTNQGTRVLLNTVSMVMPTLMQFFFLMAMNGIFGEAGVFNTVSKRDIYLIRLVISKTYTFMCALGMSGYIWAFREDWAVTGRQFGETWMCLWLYMEINYLLVDTVLDPVIPMKFFPFFLLTWIIINVASTIYPFALSAGFYRLGYALPAHNTWTLLMEVWSGGCKLQNEVVLPVLLAWWVLGHVSSAWSVRNRCIATEGIPVEKRSDTETSESMIALESV</sequence>
<evidence type="ECO:0000259" key="2">
    <source>
        <dbReference type="Pfam" id="PF12051"/>
    </source>
</evidence>
<keyword evidence="1" id="KW-0812">Transmembrane</keyword>
<dbReference type="GO" id="GO:0016020">
    <property type="term" value="C:membrane"/>
    <property type="evidence" value="ECO:0007669"/>
    <property type="project" value="TreeGrafter"/>
</dbReference>
<keyword evidence="4" id="KW-1185">Reference proteome</keyword>
<dbReference type="InterPro" id="IPR022703">
    <property type="entry name" value="DUF3533"/>
</dbReference>
<feature type="domain" description="DUF3533" evidence="2">
    <location>
        <begin position="35"/>
        <end position="397"/>
    </location>
</feature>
<dbReference type="AlphaFoldDB" id="A0A9P9JHX1"/>
<comment type="caution">
    <text evidence="3">The sequence shown here is derived from an EMBL/GenBank/DDBJ whole genome shotgun (WGS) entry which is preliminary data.</text>
</comment>
<evidence type="ECO:0000313" key="3">
    <source>
        <dbReference type="EMBL" id="KAH7162086.1"/>
    </source>
</evidence>
<evidence type="ECO:0000313" key="4">
    <source>
        <dbReference type="Proteomes" id="UP000717696"/>
    </source>
</evidence>
<accession>A0A9P9JHX1</accession>
<reference evidence="3" key="1">
    <citation type="journal article" date="2021" name="Nat. Commun.">
        <title>Genetic determinants of endophytism in the Arabidopsis root mycobiome.</title>
        <authorList>
            <person name="Mesny F."/>
            <person name="Miyauchi S."/>
            <person name="Thiergart T."/>
            <person name="Pickel B."/>
            <person name="Atanasova L."/>
            <person name="Karlsson M."/>
            <person name="Huettel B."/>
            <person name="Barry K.W."/>
            <person name="Haridas S."/>
            <person name="Chen C."/>
            <person name="Bauer D."/>
            <person name="Andreopoulos W."/>
            <person name="Pangilinan J."/>
            <person name="LaButti K."/>
            <person name="Riley R."/>
            <person name="Lipzen A."/>
            <person name="Clum A."/>
            <person name="Drula E."/>
            <person name="Henrissat B."/>
            <person name="Kohler A."/>
            <person name="Grigoriev I.V."/>
            <person name="Martin F.M."/>
            <person name="Hacquard S."/>
        </authorList>
    </citation>
    <scope>NUCLEOTIDE SEQUENCE</scope>
    <source>
        <strain evidence="3">MPI-CAGE-AT-0021</strain>
    </source>
</reference>
<feature type="transmembrane region" description="Helical" evidence="1">
    <location>
        <begin position="23"/>
        <end position="49"/>
    </location>
</feature>